<dbReference type="InterPro" id="IPR003676">
    <property type="entry name" value="SAUR_fam"/>
</dbReference>
<dbReference type="Proteomes" id="UP001179952">
    <property type="component" value="Unassembled WGS sequence"/>
</dbReference>
<evidence type="ECO:0000313" key="3">
    <source>
        <dbReference type="Proteomes" id="UP001179952"/>
    </source>
</evidence>
<protein>
    <submittedName>
        <fullName evidence="2">Uncharacterized protein</fullName>
    </submittedName>
</protein>
<organism evidence="2 3">
    <name type="scientific">Acorus gramineus</name>
    <name type="common">Dwarf sweet flag</name>
    <dbReference type="NCBI Taxonomy" id="55184"/>
    <lineage>
        <taxon>Eukaryota</taxon>
        <taxon>Viridiplantae</taxon>
        <taxon>Streptophyta</taxon>
        <taxon>Embryophyta</taxon>
        <taxon>Tracheophyta</taxon>
        <taxon>Spermatophyta</taxon>
        <taxon>Magnoliopsida</taxon>
        <taxon>Liliopsida</taxon>
        <taxon>Acoraceae</taxon>
        <taxon>Acorus</taxon>
    </lineage>
</organism>
<reference evidence="2" key="1">
    <citation type="journal article" date="2023" name="Nat. Commun.">
        <title>Diploid and tetraploid genomes of Acorus and the evolution of monocots.</title>
        <authorList>
            <person name="Ma L."/>
            <person name="Liu K.W."/>
            <person name="Li Z."/>
            <person name="Hsiao Y.Y."/>
            <person name="Qi Y."/>
            <person name="Fu T."/>
            <person name="Tang G.D."/>
            <person name="Zhang D."/>
            <person name="Sun W.H."/>
            <person name="Liu D.K."/>
            <person name="Li Y."/>
            <person name="Chen G.Z."/>
            <person name="Liu X.D."/>
            <person name="Liao X.Y."/>
            <person name="Jiang Y.T."/>
            <person name="Yu X."/>
            <person name="Hao Y."/>
            <person name="Huang J."/>
            <person name="Zhao X.W."/>
            <person name="Ke S."/>
            <person name="Chen Y.Y."/>
            <person name="Wu W.L."/>
            <person name="Hsu J.L."/>
            <person name="Lin Y.F."/>
            <person name="Huang M.D."/>
            <person name="Li C.Y."/>
            <person name="Huang L."/>
            <person name="Wang Z.W."/>
            <person name="Zhao X."/>
            <person name="Zhong W.Y."/>
            <person name="Peng D.H."/>
            <person name="Ahmad S."/>
            <person name="Lan S."/>
            <person name="Zhang J.S."/>
            <person name="Tsai W.C."/>
            <person name="Van de Peer Y."/>
            <person name="Liu Z.J."/>
        </authorList>
    </citation>
    <scope>NUCLEOTIDE SEQUENCE</scope>
    <source>
        <strain evidence="2">SCP</strain>
    </source>
</reference>
<dbReference type="AlphaFoldDB" id="A0AAV9BM44"/>
<dbReference type="GO" id="GO:0009733">
    <property type="term" value="P:response to auxin"/>
    <property type="evidence" value="ECO:0007669"/>
    <property type="project" value="InterPro"/>
</dbReference>
<reference evidence="2" key="2">
    <citation type="submission" date="2023-06" db="EMBL/GenBank/DDBJ databases">
        <authorList>
            <person name="Ma L."/>
            <person name="Liu K.-W."/>
            <person name="Li Z."/>
            <person name="Hsiao Y.-Y."/>
            <person name="Qi Y."/>
            <person name="Fu T."/>
            <person name="Tang G."/>
            <person name="Zhang D."/>
            <person name="Sun W.-H."/>
            <person name="Liu D.-K."/>
            <person name="Li Y."/>
            <person name="Chen G.-Z."/>
            <person name="Liu X.-D."/>
            <person name="Liao X.-Y."/>
            <person name="Jiang Y.-T."/>
            <person name="Yu X."/>
            <person name="Hao Y."/>
            <person name="Huang J."/>
            <person name="Zhao X.-W."/>
            <person name="Ke S."/>
            <person name="Chen Y.-Y."/>
            <person name="Wu W.-L."/>
            <person name="Hsu J.-L."/>
            <person name="Lin Y.-F."/>
            <person name="Huang M.-D."/>
            <person name="Li C.-Y."/>
            <person name="Huang L."/>
            <person name="Wang Z.-W."/>
            <person name="Zhao X."/>
            <person name="Zhong W.-Y."/>
            <person name="Peng D.-H."/>
            <person name="Ahmad S."/>
            <person name="Lan S."/>
            <person name="Zhang J.-S."/>
            <person name="Tsai W.-C."/>
            <person name="Van De Peer Y."/>
            <person name="Liu Z.-J."/>
        </authorList>
    </citation>
    <scope>NUCLEOTIDE SEQUENCE</scope>
    <source>
        <strain evidence="2">SCP</strain>
        <tissue evidence="2">Leaves</tissue>
    </source>
</reference>
<gene>
    <name evidence="2" type="ORF">QJS04_geneDACA023846</name>
</gene>
<dbReference type="EMBL" id="JAUJYN010000002">
    <property type="protein sequence ID" value="KAK1277766.1"/>
    <property type="molecule type" value="Genomic_DNA"/>
</dbReference>
<name>A0AAV9BM44_ACOGR</name>
<evidence type="ECO:0000256" key="1">
    <source>
        <dbReference type="ARBA" id="ARBA00006974"/>
    </source>
</evidence>
<keyword evidence="3" id="KW-1185">Reference proteome</keyword>
<comment type="caution">
    <text evidence="2">The sequence shown here is derived from an EMBL/GenBank/DDBJ whole genome shotgun (WGS) entry which is preliminary data.</text>
</comment>
<proteinExistence type="inferred from homology"/>
<comment type="similarity">
    <text evidence="1">Belongs to the ARG7 family.</text>
</comment>
<sequence>MEQMRQQMEQQILQEVQQQVKWMHKEEAAAVPRGCVTVYGGEGMRKFVISAEYLSTPNF</sequence>
<evidence type="ECO:0000313" key="2">
    <source>
        <dbReference type="EMBL" id="KAK1277766.1"/>
    </source>
</evidence>
<accession>A0AAV9BM44</accession>
<dbReference type="Pfam" id="PF02519">
    <property type="entry name" value="Auxin_inducible"/>
    <property type="match status" value="1"/>
</dbReference>